<dbReference type="WBParaSite" id="PS1159_v2.g3002.t1">
    <property type="protein sequence ID" value="PS1159_v2.g3002.t1"/>
    <property type="gene ID" value="PS1159_v2.g3002"/>
</dbReference>
<evidence type="ECO:0000313" key="1">
    <source>
        <dbReference type="Proteomes" id="UP000887580"/>
    </source>
</evidence>
<sequence length="104" mass="12032">MPNKCGDFFNRTYPATGNLKKGSWYHVSIYAKSNTGKNSDGWIRIVINNDAPLINEAIQWTANDEYRQINMLTFNTFRGGSTKHWESPTTDYVYYDNLKVKKIS</sequence>
<name>A0AC35GAC7_9BILA</name>
<dbReference type="Proteomes" id="UP000887580">
    <property type="component" value="Unplaced"/>
</dbReference>
<organism evidence="1 2">
    <name type="scientific">Panagrolaimus sp. PS1159</name>
    <dbReference type="NCBI Taxonomy" id="55785"/>
    <lineage>
        <taxon>Eukaryota</taxon>
        <taxon>Metazoa</taxon>
        <taxon>Ecdysozoa</taxon>
        <taxon>Nematoda</taxon>
        <taxon>Chromadorea</taxon>
        <taxon>Rhabditida</taxon>
        <taxon>Tylenchina</taxon>
        <taxon>Panagrolaimomorpha</taxon>
        <taxon>Panagrolaimoidea</taxon>
        <taxon>Panagrolaimidae</taxon>
        <taxon>Panagrolaimus</taxon>
    </lineage>
</organism>
<proteinExistence type="predicted"/>
<protein>
    <submittedName>
        <fullName evidence="2">Uncharacterized protein</fullName>
    </submittedName>
</protein>
<evidence type="ECO:0000313" key="2">
    <source>
        <dbReference type="WBParaSite" id="PS1159_v2.g3002.t1"/>
    </source>
</evidence>
<reference evidence="2" key="1">
    <citation type="submission" date="2022-11" db="UniProtKB">
        <authorList>
            <consortium name="WormBaseParasite"/>
        </authorList>
    </citation>
    <scope>IDENTIFICATION</scope>
</reference>
<accession>A0AC35GAC7</accession>